<evidence type="ECO:0000313" key="2">
    <source>
        <dbReference type="EMBL" id="QGU01011.1"/>
    </source>
</evidence>
<feature type="transmembrane region" description="Helical" evidence="1">
    <location>
        <begin position="117"/>
        <end position="136"/>
    </location>
</feature>
<protein>
    <recommendedName>
        <fullName evidence="4">Glycosyltransferase RgtA/B/C/D-like domain-containing protein</fullName>
    </recommendedName>
</protein>
<feature type="transmembrane region" description="Helical" evidence="1">
    <location>
        <begin position="204"/>
        <end position="220"/>
    </location>
</feature>
<dbReference type="Proteomes" id="UP000427071">
    <property type="component" value="Chromosome"/>
</dbReference>
<feature type="transmembrane region" description="Helical" evidence="1">
    <location>
        <begin position="157"/>
        <end position="176"/>
    </location>
</feature>
<evidence type="ECO:0008006" key="4">
    <source>
        <dbReference type="Google" id="ProtNLM"/>
    </source>
</evidence>
<feature type="transmembrane region" description="Helical" evidence="1">
    <location>
        <begin position="251"/>
        <end position="269"/>
    </location>
</feature>
<dbReference type="KEGG" id="ckw:CKALI_00550"/>
<gene>
    <name evidence="2" type="ORF">CKALI_00550</name>
</gene>
<feature type="transmembrane region" description="Helical" evidence="1">
    <location>
        <begin position="400"/>
        <end position="418"/>
    </location>
</feature>
<feature type="transmembrane region" description="Helical" evidence="1">
    <location>
        <begin position="182"/>
        <end position="199"/>
    </location>
</feature>
<keyword evidence="1" id="KW-0812">Transmembrane</keyword>
<feature type="transmembrane region" description="Helical" evidence="1">
    <location>
        <begin position="371"/>
        <end position="394"/>
    </location>
</feature>
<evidence type="ECO:0000256" key="1">
    <source>
        <dbReference type="SAM" id="Phobius"/>
    </source>
</evidence>
<sequence>MKTSALMGAISFESISACILIAALSIVIYAVVVGGMKGKKLVQAPIFLSIFISLGSLMLRLVMFPRLENDELSWHRQGTVAAKVILGQQQLKEGVFGIGKAGYSWLVGAMYSVVGEIPFVMLFLNTCLFILLVPLLMAIAENLTASLDLDPNVQARALRFSGFFIAAVPTIVFWTPRLLRETLTMFLIAVAIYSLLKLIETKHFGFLVSLGLSISVLITIRAQIGIGLAAAVALAMAVSSILKIRGALTRTLVLVPLIVIFGLLAWNGATSIRDIDLKQTAAANRELASADSAFSGAESLGQANSIVDVLLFNFPRVLLGPFPNEVNPSGVMLLATFSNFFWLLALYFGLKKLPGLLSSNVGSEAKKLRSIVVLLVFFAVLIFMTSFSAGNYGLVIRMRLMSFVPIIPLAGLGFALRYSNKKTAIPRSIKNERSIKLEHALR</sequence>
<keyword evidence="1" id="KW-1133">Transmembrane helix</keyword>
<feature type="transmembrane region" description="Helical" evidence="1">
    <location>
        <begin position="44"/>
        <end position="63"/>
    </location>
</feature>
<feature type="transmembrane region" description="Helical" evidence="1">
    <location>
        <begin position="226"/>
        <end position="244"/>
    </location>
</feature>
<dbReference type="EMBL" id="CP046452">
    <property type="protein sequence ID" value="QGU01011.1"/>
    <property type="molecule type" value="Genomic_DNA"/>
</dbReference>
<keyword evidence="3" id="KW-1185">Reference proteome</keyword>
<feature type="transmembrane region" description="Helical" evidence="1">
    <location>
        <begin position="6"/>
        <end position="32"/>
    </location>
</feature>
<feature type="transmembrane region" description="Helical" evidence="1">
    <location>
        <begin position="331"/>
        <end position="350"/>
    </location>
</feature>
<proteinExistence type="predicted"/>
<accession>A0A6B8VMQ1</accession>
<organism evidence="2 3">
    <name type="scientific">Corynebacterium kalinowskii</name>
    <dbReference type="NCBI Taxonomy" id="2675216"/>
    <lineage>
        <taxon>Bacteria</taxon>
        <taxon>Bacillati</taxon>
        <taxon>Actinomycetota</taxon>
        <taxon>Actinomycetes</taxon>
        <taxon>Mycobacteriales</taxon>
        <taxon>Corynebacteriaceae</taxon>
        <taxon>Corynebacterium</taxon>
    </lineage>
</organism>
<keyword evidence="1" id="KW-0472">Membrane</keyword>
<evidence type="ECO:0000313" key="3">
    <source>
        <dbReference type="Proteomes" id="UP000427071"/>
    </source>
</evidence>
<dbReference type="RefSeq" id="WP_156191450.1">
    <property type="nucleotide sequence ID" value="NZ_CP046452.1"/>
</dbReference>
<reference evidence="3" key="1">
    <citation type="submission" date="2019-11" db="EMBL/GenBank/DDBJ databases">
        <title>Complete genome sequence of Corynebacterium kalinowskii 1959, a novel Corynebacterium species isolated from soil of a small paddock in Vilsendorf, Germany.</title>
        <authorList>
            <person name="Schaffert L."/>
            <person name="Ruwe M."/>
            <person name="Milse J."/>
            <person name="Hanuschka K."/>
            <person name="Ortseifen V."/>
            <person name="Droste J."/>
            <person name="Brandt D."/>
            <person name="Schlueter L."/>
            <person name="Kutter Y."/>
            <person name="Vinke S."/>
            <person name="Viehoefer P."/>
            <person name="Jacob L."/>
            <person name="Luebke N.-C."/>
            <person name="Schulte-Berndt E."/>
            <person name="Hain C."/>
            <person name="Linder M."/>
            <person name="Schmidt P."/>
            <person name="Wollenschlaeger L."/>
            <person name="Luttermann T."/>
            <person name="Thieme E."/>
            <person name="Hassa J."/>
            <person name="Haak M."/>
            <person name="Wittchen M."/>
            <person name="Mentz A."/>
            <person name="Persicke M."/>
            <person name="Busche T."/>
            <person name="Ruckert C."/>
        </authorList>
    </citation>
    <scope>NUCLEOTIDE SEQUENCE [LARGE SCALE GENOMIC DNA]</scope>
    <source>
        <strain evidence="3">1959</strain>
    </source>
</reference>
<name>A0A6B8VMQ1_9CORY</name>
<dbReference type="AlphaFoldDB" id="A0A6B8VMQ1"/>